<feature type="transmembrane region" description="Helical" evidence="1">
    <location>
        <begin position="6"/>
        <end position="27"/>
    </location>
</feature>
<dbReference type="GO" id="GO:0005886">
    <property type="term" value="C:plasma membrane"/>
    <property type="evidence" value="ECO:0007669"/>
    <property type="project" value="TreeGrafter"/>
</dbReference>
<gene>
    <name evidence="3" type="ORF">CFH80_00555</name>
</gene>
<dbReference type="AlphaFoldDB" id="A0A2D3WEU8"/>
<dbReference type="PANTHER" id="PTHR30441">
    <property type="entry name" value="DUF748 DOMAIN-CONTAINING PROTEIN"/>
    <property type="match status" value="1"/>
</dbReference>
<comment type="caution">
    <text evidence="3">The sequence shown here is derived from an EMBL/GenBank/DDBJ whole genome shotgun (WGS) entry which is preliminary data.</text>
</comment>
<reference evidence="3 4" key="1">
    <citation type="journal article" date="2017" name="Front. Microbiol.">
        <title>Comparative Genomic Analysis of the Class Epsilonproteobacteria and Proposed Reclassification to Epsilonbacteraeota (phyl. nov.).</title>
        <authorList>
            <person name="Waite D.W."/>
            <person name="Vanwonterghem I."/>
            <person name="Rinke C."/>
            <person name="Parks D.H."/>
            <person name="Zhang Y."/>
            <person name="Takai K."/>
            <person name="Sievert S.M."/>
            <person name="Simon J."/>
            <person name="Campbell B.J."/>
            <person name="Hanson T.E."/>
            <person name="Woyke T."/>
            <person name="Klotz M.G."/>
            <person name="Hugenholtz P."/>
        </authorList>
    </citation>
    <scope>NUCLEOTIDE SEQUENCE [LARGE SCALE GENOMIC DNA]</scope>
    <source>
        <strain evidence="3">UBA11420</strain>
    </source>
</reference>
<keyword evidence="1" id="KW-0812">Transmembrane</keyword>
<keyword evidence="1" id="KW-0472">Membrane</keyword>
<dbReference type="PANTHER" id="PTHR30441:SF4">
    <property type="entry name" value="PROTEIN ASMA"/>
    <property type="match status" value="1"/>
</dbReference>
<dbReference type="GO" id="GO:0090313">
    <property type="term" value="P:regulation of protein targeting to membrane"/>
    <property type="evidence" value="ECO:0007669"/>
    <property type="project" value="TreeGrafter"/>
</dbReference>
<dbReference type="STRING" id="366522.GCA_001548055_00668"/>
<proteinExistence type="predicted"/>
<evidence type="ECO:0000313" key="4">
    <source>
        <dbReference type="Proteomes" id="UP000231638"/>
    </source>
</evidence>
<feature type="domain" description="AsmA" evidence="2">
    <location>
        <begin position="4"/>
        <end position="194"/>
    </location>
</feature>
<keyword evidence="1" id="KW-1133">Transmembrane helix</keyword>
<evidence type="ECO:0000259" key="2">
    <source>
        <dbReference type="Pfam" id="PF05170"/>
    </source>
</evidence>
<dbReference type="InterPro" id="IPR052894">
    <property type="entry name" value="AsmA-related"/>
</dbReference>
<dbReference type="EMBL" id="DLUG01000018">
    <property type="protein sequence ID" value="DAB37267.1"/>
    <property type="molecule type" value="Genomic_DNA"/>
</dbReference>
<name>A0A2D3WEU8_9BACT</name>
<feature type="domain" description="AsmA" evidence="2">
    <location>
        <begin position="211"/>
        <end position="338"/>
    </location>
</feature>
<evidence type="ECO:0000313" key="3">
    <source>
        <dbReference type="EMBL" id="DAB37267.1"/>
    </source>
</evidence>
<dbReference type="Pfam" id="PF05170">
    <property type="entry name" value="AsmA"/>
    <property type="match status" value="2"/>
</dbReference>
<protein>
    <submittedName>
        <fullName evidence="3">AsmA family protein</fullName>
    </submittedName>
</protein>
<sequence>MIQKIVLSIVLFCAVSIVAFFLLIKVIDFNEYKPKIQKAIKESTGYEIMIRGDITLSLSPVGVSISDIEVANPSYRSDVSFAKLGSFDVALDIAALLKKEIKIKYLVIDNLALSIEKNKEGKLNYLLPPATKEVAHKSSSAKSKKVEEIEAEEDALFINVNKVKFTHASMTYTDLSDNAKMMFENIDVEMNDIHFDPSKHSLNGLVFLSQMHIDKISYDRYVFNDVSMSMEMKDAVGVSENLKYTLFDTLFQGSGKFDFSGKQPKISLKHKIEGLKLAPFIKGMFQQDIAEGTAEGDLKLSFTAGDMLSFKTTLNGYVNLFGKNVTLKGYDLDQIAPLVDTHASKNLGTILNSSLNGVQGGKTTVQEISMRVDVGYSEIELSDVAFSTAKNRVALKGKINIVEEKFVDLKAALLNAKGCSVFEQKISGTFAKPKVKMDESNAKILTNVALSFFTKNDKSTADSNCTVFYEGIIAQPVPLKEDAKLE</sequence>
<accession>A0A2D3WEU8</accession>
<evidence type="ECO:0000256" key="1">
    <source>
        <dbReference type="SAM" id="Phobius"/>
    </source>
</evidence>
<dbReference type="Proteomes" id="UP000231638">
    <property type="component" value="Unassembled WGS sequence"/>
</dbReference>
<organism evidence="3 4">
    <name type="scientific">Sulfurospirillum cavolei</name>
    <dbReference type="NCBI Taxonomy" id="366522"/>
    <lineage>
        <taxon>Bacteria</taxon>
        <taxon>Pseudomonadati</taxon>
        <taxon>Campylobacterota</taxon>
        <taxon>Epsilonproteobacteria</taxon>
        <taxon>Campylobacterales</taxon>
        <taxon>Sulfurospirillaceae</taxon>
        <taxon>Sulfurospirillum</taxon>
    </lineage>
</organism>
<dbReference type="InterPro" id="IPR007844">
    <property type="entry name" value="AsmA"/>
</dbReference>